<feature type="transmembrane region" description="Helical" evidence="1">
    <location>
        <begin position="18"/>
        <end position="37"/>
    </location>
</feature>
<accession>A0ABP7DJ48</accession>
<keyword evidence="3" id="KW-1185">Reference proteome</keyword>
<dbReference type="EMBL" id="BAABEO010000040">
    <property type="protein sequence ID" value="GAA3705144.1"/>
    <property type="molecule type" value="Genomic_DNA"/>
</dbReference>
<dbReference type="Proteomes" id="UP001500752">
    <property type="component" value="Unassembled WGS sequence"/>
</dbReference>
<feature type="transmembrane region" description="Helical" evidence="1">
    <location>
        <begin position="111"/>
        <end position="130"/>
    </location>
</feature>
<evidence type="ECO:0000313" key="2">
    <source>
        <dbReference type="EMBL" id="GAA3705144.1"/>
    </source>
</evidence>
<keyword evidence="1" id="KW-0812">Transmembrane</keyword>
<name>A0ABP7DJ48_9MICC</name>
<reference evidence="3" key="1">
    <citation type="journal article" date="2019" name="Int. J. Syst. Evol. Microbiol.">
        <title>The Global Catalogue of Microorganisms (GCM) 10K type strain sequencing project: providing services to taxonomists for standard genome sequencing and annotation.</title>
        <authorList>
            <consortium name="The Broad Institute Genomics Platform"/>
            <consortium name="The Broad Institute Genome Sequencing Center for Infectious Disease"/>
            <person name="Wu L."/>
            <person name="Ma J."/>
        </authorList>
    </citation>
    <scope>NUCLEOTIDE SEQUENCE [LARGE SCALE GENOMIC DNA]</scope>
    <source>
        <strain evidence="3">JCM 30742</strain>
    </source>
</reference>
<proteinExistence type="predicted"/>
<comment type="caution">
    <text evidence="2">The sequence shown here is derived from an EMBL/GenBank/DDBJ whole genome shotgun (WGS) entry which is preliminary data.</text>
</comment>
<keyword evidence="1" id="KW-0472">Membrane</keyword>
<evidence type="ECO:0000313" key="3">
    <source>
        <dbReference type="Proteomes" id="UP001500752"/>
    </source>
</evidence>
<feature type="transmembrane region" description="Helical" evidence="1">
    <location>
        <begin position="57"/>
        <end position="76"/>
    </location>
</feature>
<keyword evidence="1" id="KW-1133">Transmembrane helix</keyword>
<organism evidence="2 3">
    <name type="scientific">Arthrobacter ginkgonis</name>
    <dbReference type="NCBI Taxonomy" id="1630594"/>
    <lineage>
        <taxon>Bacteria</taxon>
        <taxon>Bacillati</taxon>
        <taxon>Actinomycetota</taxon>
        <taxon>Actinomycetes</taxon>
        <taxon>Micrococcales</taxon>
        <taxon>Micrococcaceae</taxon>
        <taxon>Arthrobacter</taxon>
    </lineage>
</organism>
<dbReference type="RefSeq" id="WP_345154814.1">
    <property type="nucleotide sequence ID" value="NZ_BAABEO010000040.1"/>
</dbReference>
<protein>
    <submittedName>
        <fullName evidence="2">Uncharacterized protein</fullName>
    </submittedName>
</protein>
<evidence type="ECO:0000256" key="1">
    <source>
        <dbReference type="SAM" id="Phobius"/>
    </source>
</evidence>
<feature type="transmembrane region" description="Helical" evidence="1">
    <location>
        <begin position="83"/>
        <end position="105"/>
    </location>
</feature>
<gene>
    <name evidence="2" type="ORF">GCM10023081_46630</name>
</gene>
<sequence>MPLINLLPRQRIRLGRNVVLVATVVYCLTRAIAYLPFTYPPYLPTSVALISWDGVLVWVWASAWAVAAVVTVADMINRHTRYGLSLTVALTVAWSLGYVGAWAVSGFTSRDWLTCITYLAPAVIIFGFLIKVTALQDVINPAAEEIDSE</sequence>